<dbReference type="EMBL" id="KN846981">
    <property type="protein sequence ID" value="KIW98268.1"/>
    <property type="molecule type" value="Genomic_DNA"/>
</dbReference>
<dbReference type="HOGENOM" id="CLU_2222977_0_0_1"/>
<dbReference type="RefSeq" id="XP_016624937.1">
    <property type="nucleotide sequence ID" value="XM_016759609.1"/>
</dbReference>
<keyword evidence="3" id="KW-1185">Reference proteome</keyword>
<dbReference type="GeneID" id="27694780"/>
<evidence type="ECO:0000256" key="1">
    <source>
        <dbReference type="SAM" id="MobiDB-lite"/>
    </source>
</evidence>
<sequence length="106" mass="11925">MDRADWSDVLAEFAGARTFAETPKTEGSGYRRHKDAGKLWFRERIELLLDPDSFRELGSTAGSAAWTKVNAQSKNPMEAERQAVPDFTPSDNVQDRCKFPTISMTL</sequence>
<dbReference type="Proteomes" id="UP000053789">
    <property type="component" value="Unassembled WGS sequence"/>
</dbReference>
<dbReference type="InterPro" id="IPR029045">
    <property type="entry name" value="ClpP/crotonase-like_dom_sf"/>
</dbReference>
<dbReference type="OrthoDB" id="439921at2759"/>
<protein>
    <recommendedName>
        <fullName evidence="4">Acetyl-CoA carboxylase domain-containing protein</fullName>
    </recommendedName>
</protein>
<evidence type="ECO:0000313" key="2">
    <source>
        <dbReference type="EMBL" id="KIW98268.1"/>
    </source>
</evidence>
<gene>
    <name evidence="2" type="ORF">Z519_01852</name>
</gene>
<reference evidence="2" key="1">
    <citation type="submission" date="2015-01" db="EMBL/GenBank/DDBJ databases">
        <title>The Genome Sequence of Cladophialophora bantiana CBS 173.52.</title>
        <authorList>
            <consortium name="The Broad Institute Genomics Platform"/>
            <person name="Cuomo C."/>
            <person name="de Hoog S."/>
            <person name="Gorbushina A."/>
            <person name="Stielow B."/>
            <person name="Teixiera M."/>
            <person name="Abouelleil A."/>
            <person name="Chapman S.B."/>
            <person name="Priest M."/>
            <person name="Young S.K."/>
            <person name="Wortman J."/>
            <person name="Nusbaum C."/>
            <person name="Birren B."/>
        </authorList>
    </citation>
    <scope>NUCLEOTIDE SEQUENCE [LARGE SCALE GENOMIC DNA]</scope>
    <source>
        <strain evidence="2">CBS 173.52</strain>
    </source>
</reference>
<feature type="region of interest" description="Disordered" evidence="1">
    <location>
        <begin position="71"/>
        <end position="92"/>
    </location>
</feature>
<dbReference type="Gene3D" id="3.90.226.10">
    <property type="entry name" value="2-enoyl-CoA Hydratase, Chain A, domain 1"/>
    <property type="match status" value="1"/>
</dbReference>
<dbReference type="AlphaFoldDB" id="A0A0D2HXW8"/>
<organism evidence="2 3">
    <name type="scientific">Cladophialophora bantiana (strain ATCC 10958 / CBS 173.52 / CDC B-1940 / NIH 8579)</name>
    <name type="common">Xylohypha bantiana</name>
    <dbReference type="NCBI Taxonomy" id="1442370"/>
    <lineage>
        <taxon>Eukaryota</taxon>
        <taxon>Fungi</taxon>
        <taxon>Dikarya</taxon>
        <taxon>Ascomycota</taxon>
        <taxon>Pezizomycotina</taxon>
        <taxon>Eurotiomycetes</taxon>
        <taxon>Chaetothyriomycetidae</taxon>
        <taxon>Chaetothyriales</taxon>
        <taxon>Herpotrichiellaceae</taxon>
        <taxon>Cladophialophora</taxon>
    </lineage>
</organism>
<proteinExistence type="predicted"/>
<evidence type="ECO:0008006" key="4">
    <source>
        <dbReference type="Google" id="ProtNLM"/>
    </source>
</evidence>
<evidence type="ECO:0000313" key="3">
    <source>
        <dbReference type="Proteomes" id="UP000053789"/>
    </source>
</evidence>
<dbReference type="SUPFAM" id="SSF52096">
    <property type="entry name" value="ClpP/crotonase"/>
    <property type="match status" value="1"/>
</dbReference>
<dbReference type="VEuPathDB" id="FungiDB:Z519_01852"/>
<name>A0A0D2HXW8_CLAB1</name>
<accession>A0A0D2HXW8</accession>